<evidence type="ECO:0000256" key="7">
    <source>
        <dbReference type="SAM" id="MobiDB-lite"/>
    </source>
</evidence>
<dbReference type="Gene3D" id="3.40.50.300">
    <property type="entry name" value="P-loop containing nucleotide triphosphate hydrolases"/>
    <property type="match status" value="1"/>
</dbReference>
<keyword evidence="2" id="KW-0902">Two-component regulatory system</keyword>
<keyword evidence="4 6" id="KW-0238">DNA-binding</keyword>
<accession>A0ABZ1W5Q5</accession>
<dbReference type="InterPro" id="IPR002182">
    <property type="entry name" value="NB-ARC"/>
</dbReference>
<dbReference type="Gene3D" id="1.10.10.10">
    <property type="entry name" value="Winged helix-like DNA-binding domain superfamily/Winged helix DNA-binding domain"/>
    <property type="match status" value="1"/>
</dbReference>
<evidence type="ECO:0000256" key="6">
    <source>
        <dbReference type="PROSITE-ProRule" id="PRU01091"/>
    </source>
</evidence>
<name>A0ABZ1W5Q5_9ACTN</name>
<dbReference type="Gene3D" id="1.25.40.10">
    <property type="entry name" value="Tetratricopeptide repeat domain"/>
    <property type="match status" value="1"/>
</dbReference>
<evidence type="ECO:0000256" key="5">
    <source>
        <dbReference type="ARBA" id="ARBA00023163"/>
    </source>
</evidence>
<dbReference type="InterPro" id="IPR005158">
    <property type="entry name" value="BTAD"/>
</dbReference>
<dbReference type="PANTHER" id="PTHR35807:SF1">
    <property type="entry name" value="TRANSCRIPTIONAL REGULATOR REDD"/>
    <property type="match status" value="1"/>
</dbReference>
<keyword evidence="3" id="KW-0805">Transcription regulation</keyword>
<keyword evidence="10" id="KW-1185">Reference proteome</keyword>
<dbReference type="InterPro" id="IPR027417">
    <property type="entry name" value="P-loop_NTPase"/>
</dbReference>
<dbReference type="InterPro" id="IPR016032">
    <property type="entry name" value="Sig_transdc_resp-reg_C-effctor"/>
</dbReference>
<evidence type="ECO:0000313" key="9">
    <source>
        <dbReference type="EMBL" id="WUS56166.1"/>
    </source>
</evidence>
<sequence length="649" mass="69258">MLDHLERTRGVRPGDPPAGPGPGGTVRFRVLGELSVEIDGRPVPIGPVKQRLVLAALLCRPNTTVSTDLLTEAVWGDEPPRSARKNLQAYVSALRKLLGPAGRRDRLVHRPTGYVLRVDPGELDLMRFDELARAGRQAVRLGAAAHAARLLREALELWSGPLLADLAHTEAVRTEAERQAARRVAVHEDWAELELELGHAPAVAEALADVVREHPLRERLCAAWMTALHRSGRQSEALAAYDDLRQLLASQLGLQVSPALEKLYRAVLEGRDGPGGTRPAPAGAPAAHPAAARRERPRTVLPADLPDFTGRREQAVELREALTGEGSTVVLSGPVGVGKSTLAVHVAHGLAERFPDGRIAVRLRREDGSARHPRSVLAELCRATGLLGAVPEDEEEAAAIWRSWLAGRRVLVLLDDAPDEGSIRHLLPGAGVGSVLITSRTGLAGLGPLRRLELGPYPLGEAVDLLGRIVGDDRVPADRAAAERIVTAIGLLPLAVRVSGSKLAVLRQLTPAEYATRLEQSPSLLDELAAGDLAVRSRLAGWWCELPELVRTVVRRLGRLPAPLFTLAEAVEALGCGEEVARRVLEGLIEQCVLSCPIAEVSAHAALYELPLLAQAYAREQAAGPEPAPPPGESPGAGAGFGRAGLPFL</sequence>
<evidence type="ECO:0000313" key="10">
    <source>
        <dbReference type="Proteomes" id="UP001432014"/>
    </source>
</evidence>
<feature type="region of interest" description="Disordered" evidence="7">
    <location>
        <begin position="1"/>
        <end position="25"/>
    </location>
</feature>
<dbReference type="Pfam" id="PF00486">
    <property type="entry name" value="Trans_reg_C"/>
    <property type="match status" value="1"/>
</dbReference>
<dbReference type="PRINTS" id="PR00364">
    <property type="entry name" value="DISEASERSIST"/>
</dbReference>
<dbReference type="EMBL" id="CP108482">
    <property type="protein sequence ID" value="WUS56166.1"/>
    <property type="molecule type" value="Genomic_DNA"/>
</dbReference>
<dbReference type="InterPro" id="IPR011990">
    <property type="entry name" value="TPR-like_helical_dom_sf"/>
</dbReference>
<dbReference type="SUPFAM" id="SSF52540">
    <property type="entry name" value="P-loop containing nucleoside triphosphate hydrolases"/>
    <property type="match status" value="1"/>
</dbReference>
<reference evidence="9 10" key="1">
    <citation type="submission" date="2022-10" db="EMBL/GenBank/DDBJ databases">
        <title>The complete genomes of actinobacterial strains from the NBC collection.</title>
        <authorList>
            <person name="Joergensen T.S."/>
            <person name="Alvarez Arevalo M."/>
            <person name="Sterndorff E.B."/>
            <person name="Faurdal D."/>
            <person name="Vuksanovic O."/>
            <person name="Mourched A.-S."/>
            <person name="Charusanti P."/>
            <person name="Shaw S."/>
            <person name="Blin K."/>
            <person name="Weber T."/>
        </authorList>
    </citation>
    <scope>NUCLEOTIDE SEQUENCE [LARGE SCALE GENOMIC DNA]</scope>
    <source>
        <strain evidence="9 10">NBC_01247</strain>
    </source>
</reference>
<proteinExistence type="inferred from homology"/>
<gene>
    <name evidence="9" type="ORF">OG469_11875</name>
</gene>
<feature type="compositionally biased region" description="Low complexity" evidence="7">
    <location>
        <begin position="277"/>
        <end position="290"/>
    </location>
</feature>
<dbReference type="CDD" id="cd15831">
    <property type="entry name" value="BTAD"/>
    <property type="match status" value="1"/>
</dbReference>
<feature type="DNA-binding region" description="OmpR/PhoB-type" evidence="6">
    <location>
        <begin position="17"/>
        <end position="118"/>
    </location>
</feature>
<comment type="similarity">
    <text evidence="1">Belongs to the AfsR/DnrI/RedD regulatory family.</text>
</comment>
<evidence type="ECO:0000259" key="8">
    <source>
        <dbReference type="PROSITE" id="PS51755"/>
    </source>
</evidence>
<dbReference type="InterPro" id="IPR036388">
    <property type="entry name" value="WH-like_DNA-bd_sf"/>
</dbReference>
<dbReference type="Proteomes" id="UP001432014">
    <property type="component" value="Chromosome"/>
</dbReference>
<dbReference type="PANTHER" id="PTHR35807">
    <property type="entry name" value="TRANSCRIPTIONAL REGULATOR REDD-RELATED"/>
    <property type="match status" value="1"/>
</dbReference>
<dbReference type="InterPro" id="IPR051677">
    <property type="entry name" value="AfsR-DnrI-RedD_regulator"/>
</dbReference>
<dbReference type="Pfam" id="PF00931">
    <property type="entry name" value="NB-ARC"/>
    <property type="match status" value="1"/>
</dbReference>
<protein>
    <submittedName>
        <fullName evidence="9">Winged helix-turn-helix domain-containing protein</fullName>
    </submittedName>
</protein>
<dbReference type="SUPFAM" id="SSF46894">
    <property type="entry name" value="C-terminal effector domain of the bipartite response regulators"/>
    <property type="match status" value="1"/>
</dbReference>
<feature type="region of interest" description="Disordered" evidence="7">
    <location>
        <begin position="621"/>
        <end position="649"/>
    </location>
</feature>
<dbReference type="Pfam" id="PF03704">
    <property type="entry name" value="BTAD"/>
    <property type="match status" value="1"/>
</dbReference>
<dbReference type="InterPro" id="IPR001867">
    <property type="entry name" value="OmpR/PhoB-type_DNA-bd"/>
</dbReference>
<evidence type="ECO:0000256" key="1">
    <source>
        <dbReference type="ARBA" id="ARBA00005820"/>
    </source>
</evidence>
<dbReference type="RefSeq" id="WP_329499227.1">
    <property type="nucleotide sequence ID" value="NZ_CP108460.1"/>
</dbReference>
<evidence type="ECO:0000256" key="4">
    <source>
        <dbReference type="ARBA" id="ARBA00023125"/>
    </source>
</evidence>
<feature type="region of interest" description="Disordered" evidence="7">
    <location>
        <begin position="271"/>
        <end position="296"/>
    </location>
</feature>
<evidence type="ECO:0000256" key="2">
    <source>
        <dbReference type="ARBA" id="ARBA00023012"/>
    </source>
</evidence>
<dbReference type="SMART" id="SM01043">
    <property type="entry name" value="BTAD"/>
    <property type="match status" value="1"/>
</dbReference>
<evidence type="ECO:0000256" key="3">
    <source>
        <dbReference type="ARBA" id="ARBA00023015"/>
    </source>
</evidence>
<dbReference type="SUPFAM" id="SSF48452">
    <property type="entry name" value="TPR-like"/>
    <property type="match status" value="1"/>
</dbReference>
<organism evidence="9 10">
    <name type="scientific">Kitasatospora herbaricolor</name>
    <dbReference type="NCBI Taxonomy" id="68217"/>
    <lineage>
        <taxon>Bacteria</taxon>
        <taxon>Bacillati</taxon>
        <taxon>Actinomycetota</taxon>
        <taxon>Actinomycetes</taxon>
        <taxon>Kitasatosporales</taxon>
        <taxon>Streptomycetaceae</taxon>
        <taxon>Kitasatospora</taxon>
    </lineage>
</organism>
<dbReference type="PROSITE" id="PS51755">
    <property type="entry name" value="OMPR_PHOB"/>
    <property type="match status" value="1"/>
</dbReference>
<feature type="domain" description="OmpR/PhoB-type" evidence="8">
    <location>
        <begin position="17"/>
        <end position="118"/>
    </location>
</feature>
<keyword evidence="5" id="KW-0804">Transcription</keyword>
<dbReference type="SMART" id="SM00862">
    <property type="entry name" value="Trans_reg_C"/>
    <property type="match status" value="1"/>
</dbReference>